<dbReference type="RefSeq" id="WP_377851294.1">
    <property type="nucleotide sequence ID" value="NZ_JBHLZU010000007.1"/>
</dbReference>
<evidence type="ECO:0000256" key="1">
    <source>
        <dbReference type="SAM" id="MobiDB-lite"/>
    </source>
</evidence>
<feature type="compositionally biased region" description="Basic and acidic residues" evidence="1">
    <location>
        <begin position="111"/>
        <end position="129"/>
    </location>
</feature>
<feature type="region of interest" description="Disordered" evidence="1">
    <location>
        <begin position="102"/>
        <end position="130"/>
    </location>
</feature>
<evidence type="ECO:0000313" key="3">
    <source>
        <dbReference type="Proteomes" id="UP001589693"/>
    </source>
</evidence>
<accession>A0ABV5ZTB3</accession>
<evidence type="ECO:0008006" key="4">
    <source>
        <dbReference type="Google" id="ProtNLM"/>
    </source>
</evidence>
<dbReference type="InterPro" id="IPR036388">
    <property type="entry name" value="WH-like_DNA-bd_sf"/>
</dbReference>
<dbReference type="SUPFAM" id="SSF46894">
    <property type="entry name" value="C-terminal effector domain of the bipartite response regulators"/>
    <property type="match status" value="1"/>
</dbReference>
<comment type="caution">
    <text evidence="2">The sequence shown here is derived from an EMBL/GenBank/DDBJ whole genome shotgun (WGS) entry which is preliminary data.</text>
</comment>
<evidence type="ECO:0000313" key="2">
    <source>
        <dbReference type="EMBL" id="MFB9904132.1"/>
    </source>
</evidence>
<keyword evidence="3" id="KW-1185">Reference proteome</keyword>
<reference evidence="2 3" key="1">
    <citation type="submission" date="2024-09" db="EMBL/GenBank/DDBJ databases">
        <authorList>
            <person name="Sun Q."/>
            <person name="Mori K."/>
        </authorList>
    </citation>
    <scope>NUCLEOTIDE SEQUENCE [LARGE SCALE GENOMIC DNA]</scope>
    <source>
        <strain evidence="2 3">TBRC 7907</strain>
    </source>
</reference>
<sequence length="165" mass="17893">MPGTSTQRCRAVAASTVVTAHSSVNPRPVAMSCPLPMAFSRCGDQLELAHTLAELGDAPHAIGDSDRARMTVRRAWHVVKERRAESLLARLALTWSGGTEDGGEGFTALSDAERGDRGHGAHQPGDRQEALLTVSTVEQHLTRAYRKLDVRRRTDLPVRPHPTAS</sequence>
<proteinExistence type="predicted"/>
<name>A0ABV5ZTB3_9PSEU</name>
<dbReference type="InterPro" id="IPR016032">
    <property type="entry name" value="Sig_transdc_resp-reg_C-effctor"/>
</dbReference>
<gene>
    <name evidence="2" type="ORF">ACFFQA_09280</name>
</gene>
<dbReference type="EMBL" id="JBHLZU010000007">
    <property type="protein sequence ID" value="MFB9904132.1"/>
    <property type="molecule type" value="Genomic_DNA"/>
</dbReference>
<protein>
    <recommendedName>
        <fullName evidence="4">HTH luxR-type domain-containing protein</fullName>
    </recommendedName>
</protein>
<dbReference type="Proteomes" id="UP001589693">
    <property type="component" value="Unassembled WGS sequence"/>
</dbReference>
<organism evidence="2 3">
    <name type="scientific">Allokutzneria oryzae</name>
    <dbReference type="NCBI Taxonomy" id="1378989"/>
    <lineage>
        <taxon>Bacteria</taxon>
        <taxon>Bacillati</taxon>
        <taxon>Actinomycetota</taxon>
        <taxon>Actinomycetes</taxon>
        <taxon>Pseudonocardiales</taxon>
        <taxon>Pseudonocardiaceae</taxon>
        <taxon>Allokutzneria</taxon>
    </lineage>
</organism>
<dbReference type="Gene3D" id="1.10.10.10">
    <property type="entry name" value="Winged helix-like DNA-binding domain superfamily/Winged helix DNA-binding domain"/>
    <property type="match status" value="1"/>
</dbReference>